<proteinExistence type="predicted"/>
<evidence type="ECO:0000313" key="2">
    <source>
        <dbReference type="Proteomes" id="UP000225706"/>
    </source>
</evidence>
<dbReference type="OrthoDB" id="5989976at2759"/>
<reference evidence="2" key="1">
    <citation type="journal article" date="2017" name="bioRxiv">
        <title>Comparative analysis of the genomes of Stylophora pistillata and Acropora digitifera provides evidence for extensive differences between species of corals.</title>
        <authorList>
            <person name="Voolstra C.R."/>
            <person name="Li Y."/>
            <person name="Liew Y.J."/>
            <person name="Baumgarten S."/>
            <person name="Zoccola D."/>
            <person name="Flot J.-F."/>
            <person name="Tambutte S."/>
            <person name="Allemand D."/>
            <person name="Aranda M."/>
        </authorList>
    </citation>
    <scope>NUCLEOTIDE SEQUENCE [LARGE SCALE GENOMIC DNA]</scope>
</reference>
<dbReference type="CDD" id="cd10229">
    <property type="entry name" value="ASKHA_NBD_HSP70_HSPA12"/>
    <property type="match status" value="1"/>
</dbReference>
<organism evidence="1 2">
    <name type="scientific">Stylophora pistillata</name>
    <name type="common">Smooth cauliflower coral</name>
    <dbReference type="NCBI Taxonomy" id="50429"/>
    <lineage>
        <taxon>Eukaryota</taxon>
        <taxon>Metazoa</taxon>
        <taxon>Cnidaria</taxon>
        <taxon>Anthozoa</taxon>
        <taxon>Hexacorallia</taxon>
        <taxon>Scleractinia</taxon>
        <taxon>Astrocoeniina</taxon>
        <taxon>Pocilloporidae</taxon>
        <taxon>Stylophora</taxon>
    </lineage>
</organism>
<dbReference type="Gene3D" id="3.30.420.40">
    <property type="match status" value="1"/>
</dbReference>
<keyword evidence="2" id="KW-1185">Reference proteome</keyword>
<dbReference type="SUPFAM" id="SSF53067">
    <property type="entry name" value="Actin-like ATPase domain"/>
    <property type="match status" value="2"/>
</dbReference>
<comment type="caution">
    <text evidence="1">The sequence shown here is derived from an EMBL/GenBank/DDBJ whole genome shotgun (WGS) entry which is preliminary data.</text>
</comment>
<evidence type="ECO:0000313" key="1">
    <source>
        <dbReference type="EMBL" id="PFX17904.1"/>
    </source>
</evidence>
<dbReference type="InterPro" id="IPR043129">
    <property type="entry name" value="ATPase_NBD"/>
</dbReference>
<dbReference type="STRING" id="50429.A0A2B4RHP1"/>
<gene>
    <name evidence="1" type="primary">HSPA12A</name>
    <name evidence="1" type="ORF">AWC38_SpisGene17743</name>
</gene>
<dbReference type="PANTHER" id="PTHR14187">
    <property type="entry name" value="ALPHA KINASE/ELONGATION FACTOR 2 KINASE"/>
    <property type="match status" value="1"/>
</dbReference>
<dbReference type="Proteomes" id="UP000225706">
    <property type="component" value="Unassembled WGS sequence"/>
</dbReference>
<sequence>MVFSNVIADITFPRRPSVFSQSCCEVSASLTDVGGLAVGTIDLINRSLSVPRFVFVFNVALEGSLLYSPKRSYLAVVAIDFGTTYSGFAFSFIKDQGKDAIFMNMDWGNEQGAQTSKTPTCLLLKPDLEFDSFGYEAIEKYSSLGDESEEKEYLFFKHFKMALHSDETLNSRTVIRAANGRSVEAKTVFARSINFLKDEAVKVIRQRTGDNHFNADEIQWVLTVPAIWTPRAKQFMREAAYEAGVGKPENADQLIIALEPEAAAIFCMEKNMRGTLDVTVHEIQDDGRIREIYKVTGGPHGGMYVNQKFESLLDELFGTPMLQSYREQFPSDWLCLINEFEGKKRGKRVLDSSLMTNIRLPRSFVSQIKRNRGTGIDRYGEREVKIKSNEYLSLSSGMMRKLFTPVVDKIKEHLNNLLQKPELSKVQIMLLVGGFAESAFLQEEIRKEFSGRNRILVPHHASIAVAQGAVIFGKKPTTITERVMGTTYGIRCLGDFESGVHPEEKKTIRDGIFKCRDLFSCFVKENEVVELGQRIKKIYHPSKSTSTRVTVAFHVTTNPNTQFTTDPEVTKIGNISIQTPDTWKGRDRDIEVCMYFGGTEITATAWDVSSGNNAQTNLDFFSRS</sequence>
<protein>
    <submittedName>
        <fullName evidence="1">Heat shock 70 kDa protein 12A</fullName>
    </submittedName>
</protein>
<keyword evidence="1" id="KW-0346">Stress response</keyword>
<dbReference type="EMBL" id="LSMT01000442">
    <property type="protein sequence ID" value="PFX17904.1"/>
    <property type="molecule type" value="Genomic_DNA"/>
</dbReference>
<accession>A0A2B4RHP1</accession>
<dbReference type="AlphaFoldDB" id="A0A2B4RHP1"/>
<name>A0A2B4RHP1_STYPI</name>
<dbReference type="PANTHER" id="PTHR14187:SF5">
    <property type="entry name" value="HEAT SHOCK 70 KDA PROTEIN 12A"/>
    <property type="match status" value="1"/>
</dbReference>